<dbReference type="Pfam" id="PF03798">
    <property type="entry name" value="TRAM_LAG1_CLN8"/>
    <property type="match status" value="1"/>
</dbReference>
<evidence type="ECO:0000256" key="1">
    <source>
        <dbReference type="ARBA" id="ARBA00004141"/>
    </source>
</evidence>
<dbReference type="GO" id="GO:0005783">
    <property type="term" value="C:endoplasmic reticulum"/>
    <property type="evidence" value="ECO:0007669"/>
    <property type="project" value="TreeGrafter"/>
</dbReference>
<feature type="transmembrane region" description="Helical" evidence="6">
    <location>
        <begin position="119"/>
        <end position="137"/>
    </location>
</feature>
<dbReference type="Proteomes" id="UP000011777">
    <property type="component" value="Unassembled WGS sequence"/>
</dbReference>
<evidence type="ECO:0000259" key="7">
    <source>
        <dbReference type="PROSITE" id="PS50922"/>
    </source>
</evidence>
<dbReference type="PANTHER" id="PTHR13439:SF0">
    <property type="entry name" value="TOPOISOMERASE I DAMAGE AFFECTED PROTEIN 4"/>
    <property type="match status" value="1"/>
</dbReference>
<dbReference type="EMBL" id="AOGT01001870">
    <property type="protein sequence ID" value="EMG46805.1"/>
    <property type="molecule type" value="Genomic_DNA"/>
</dbReference>
<keyword evidence="9" id="KW-1185">Reference proteome</keyword>
<dbReference type="AlphaFoldDB" id="M3JV66"/>
<evidence type="ECO:0000256" key="2">
    <source>
        <dbReference type="ARBA" id="ARBA00022692"/>
    </source>
</evidence>
<protein>
    <recommendedName>
        <fullName evidence="7">TLC domain-containing protein</fullName>
    </recommendedName>
</protein>
<reference evidence="8 9" key="1">
    <citation type="submission" date="2013-02" db="EMBL/GenBank/DDBJ databases">
        <title>Genome sequence of Candida maltosa Xu316, a potential industrial strain for xylitol and ethanol production.</title>
        <authorList>
            <person name="Yu J."/>
            <person name="Wang Q."/>
            <person name="Geng X."/>
            <person name="Bao W."/>
            <person name="He P."/>
            <person name="Cai J."/>
        </authorList>
    </citation>
    <scope>NUCLEOTIDE SEQUENCE [LARGE SCALE GENOMIC DNA]</scope>
    <source>
        <strain evidence="9">Xu316</strain>
    </source>
</reference>
<dbReference type="eggNOG" id="KOG4561">
    <property type="taxonomic scope" value="Eukaryota"/>
</dbReference>
<keyword evidence="3 6" id="KW-1133">Transmembrane helix</keyword>
<dbReference type="InterPro" id="IPR050846">
    <property type="entry name" value="TLCD"/>
</dbReference>
<dbReference type="PANTHER" id="PTHR13439">
    <property type="entry name" value="CT120 PROTEIN"/>
    <property type="match status" value="1"/>
</dbReference>
<comment type="subcellular location">
    <subcellularLocation>
        <location evidence="1">Membrane</location>
        <topology evidence="1">Multi-pass membrane protein</topology>
    </subcellularLocation>
</comment>
<evidence type="ECO:0000256" key="4">
    <source>
        <dbReference type="ARBA" id="ARBA00023136"/>
    </source>
</evidence>
<dbReference type="InterPro" id="IPR006634">
    <property type="entry name" value="TLC-dom"/>
</dbReference>
<dbReference type="HOGENOM" id="CLU_034597_0_1_1"/>
<dbReference type="STRING" id="1245528.M3JV66"/>
<feature type="transmembrane region" description="Helical" evidence="6">
    <location>
        <begin position="39"/>
        <end position="60"/>
    </location>
</feature>
<keyword evidence="2 5" id="KW-0812">Transmembrane</keyword>
<proteinExistence type="predicted"/>
<keyword evidence="4 5" id="KW-0472">Membrane</keyword>
<evidence type="ECO:0000256" key="3">
    <source>
        <dbReference type="ARBA" id="ARBA00022989"/>
    </source>
</evidence>
<evidence type="ECO:0000313" key="8">
    <source>
        <dbReference type="EMBL" id="EMG46805.1"/>
    </source>
</evidence>
<gene>
    <name evidence="8" type="ORF">G210_2938</name>
</gene>
<sequence length="293" mass="33532">MLPSFILQKIPVITEDPFLKYRPFPENPSNPFTKHWHEIVVSFVFYCLVQLISAPIFSIIMGKNYTKLPKGTRVNFDVHVTSMAQCFISIVLFVLHLSNTHWVNRLDDPVNSLLGSTDFGEMVCAVTVGYFLWDIYVCARYYSLFGIGFLFHGFAAMYAFASGLFHYGQPWAGAFLAFELSTPFVNINWFASKLPAGTFSEKTIIINGLLLIFTFFIVRIIWGFYAVYQFAVDMAYSMDLVPIIMPYSLLGLNFLLDCLNVFWFYKMVMIAKKKALGQESTRQASKEASRKID</sequence>
<feature type="domain" description="TLC" evidence="7">
    <location>
        <begin position="71"/>
        <end position="276"/>
    </location>
</feature>
<dbReference type="OrthoDB" id="10266980at2759"/>
<evidence type="ECO:0000256" key="5">
    <source>
        <dbReference type="PROSITE-ProRule" id="PRU00205"/>
    </source>
</evidence>
<dbReference type="GO" id="GO:0055088">
    <property type="term" value="P:lipid homeostasis"/>
    <property type="evidence" value="ECO:0007669"/>
    <property type="project" value="TreeGrafter"/>
</dbReference>
<comment type="caution">
    <text evidence="8">The sequence shown here is derived from an EMBL/GenBank/DDBJ whole genome shotgun (WGS) entry which is preliminary data.</text>
</comment>
<dbReference type="GO" id="GO:0016020">
    <property type="term" value="C:membrane"/>
    <property type="evidence" value="ECO:0007669"/>
    <property type="project" value="UniProtKB-SubCell"/>
</dbReference>
<evidence type="ECO:0000256" key="6">
    <source>
        <dbReference type="SAM" id="Phobius"/>
    </source>
</evidence>
<dbReference type="OMA" id="AQWYNGM"/>
<dbReference type="PROSITE" id="PS50922">
    <property type="entry name" value="TLC"/>
    <property type="match status" value="1"/>
</dbReference>
<organism evidence="8 9">
    <name type="scientific">Candida maltosa (strain Xu316)</name>
    <name type="common">Yeast</name>
    <dbReference type="NCBI Taxonomy" id="1245528"/>
    <lineage>
        <taxon>Eukaryota</taxon>
        <taxon>Fungi</taxon>
        <taxon>Dikarya</taxon>
        <taxon>Ascomycota</taxon>
        <taxon>Saccharomycotina</taxon>
        <taxon>Pichiomycetes</taxon>
        <taxon>Debaryomycetaceae</taxon>
        <taxon>Candida/Lodderomyces clade</taxon>
        <taxon>Candida</taxon>
    </lineage>
</organism>
<accession>M3JV66</accession>
<feature type="transmembrane region" description="Helical" evidence="6">
    <location>
        <begin position="80"/>
        <end position="99"/>
    </location>
</feature>
<feature type="transmembrane region" description="Helical" evidence="6">
    <location>
        <begin position="203"/>
        <end position="228"/>
    </location>
</feature>
<feature type="transmembrane region" description="Helical" evidence="6">
    <location>
        <begin position="171"/>
        <end position="191"/>
    </location>
</feature>
<dbReference type="SMART" id="SM00724">
    <property type="entry name" value="TLC"/>
    <property type="match status" value="1"/>
</dbReference>
<evidence type="ECO:0000313" key="9">
    <source>
        <dbReference type="Proteomes" id="UP000011777"/>
    </source>
</evidence>
<feature type="transmembrane region" description="Helical" evidence="6">
    <location>
        <begin position="240"/>
        <end position="265"/>
    </location>
</feature>
<feature type="transmembrane region" description="Helical" evidence="6">
    <location>
        <begin position="144"/>
        <end position="165"/>
    </location>
</feature>
<name>M3JV66_CANMX</name>